<dbReference type="EMBL" id="JARACI010000837">
    <property type="protein sequence ID" value="MDD9206288.1"/>
    <property type="molecule type" value="Genomic_DNA"/>
</dbReference>
<gene>
    <name evidence="3" type="ORF">PU560_07365</name>
</gene>
<name>A0ABT5TW48_9MICO</name>
<keyword evidence="4" id="KW-1185">Reference proteome</keyword>
<accession>A0ABT5TW48</accession>
<dbReference type="Proteomes" id="UP001165561">
    <property type="component" value="Unassembled WGS sequence"/>
</dbReference>
<keyword evidence="2" id="KW-0732">Signal</keyword>
<evidence type="ECO:0000313" key="4">
    <source>
        <dbReference type="Proteomes" id="UP001165561"/>
    </source>
</evidence>
<protein>
    <recommendedName>
        <fullName evidence="5">Lipoprotein</fullName>
    </recommendedName>
</protein>
<feature type="region of interest" description="Disordered" evidence="1">
    <location>
        <begin position="24"/>
        <end position="44"/>
    </location>
</feature>
<dbReference type="PROSITE" id="PS51257">
    <property type="entry name" value="PROKAR_LIPOPROTEIN"/>
    <property type="match status" value="1"/>
</dbReference>
<evidence type="ECO:0000313" key="3">
    <source>
        <dbReference type="EMBL" id="MDD9206288.1"/>
    </source>
</evidence>
<organism evidence="3 4">
    <name type="scientific">Georgenia halotolerans</name>
    <dbReference type="NCBI Taxonomy" id="3028317"/>
    <lineage>
        <taxon>Bacteria</taxon>
        <taxon>Bacillati</taxon>
        <taxon>Actinomycetota</taxon>
        <taxon>Actinomycetes</taxon>
        <taxon>Micrococcales</taxon>
        <taxon>Bogoriellaceae</taxon>
        <taxon>Georgenia</taxon>
    </lineage>
</organism>
<feature type="signal peptide" evidence="2">
    <location>
        <begin position="1"/>
        <end position="20"/>
    </location>
</feature>
<evidence type="ECO:0000256" key="2">
    <source>
        <dbReference type="SAM" id="SignalP"/>
    </source>
</evidence>
<proteinExistence type="predicted"/>
<evidence type="ECO:0000256" key="1">
    <source>
        <dbReference type="SAM" id="MobiDB-lite"/>
    </source>
</evidence>
<evidence type="ECO:0008006" key="5">
    <source>
        <dbReference type="Google" id="ProtNLM"/>
    </source>
</evidence>
<comment type="caution">
    <text evidence="3">The sequence shown here is derived from an EMBL/GenBank/DDBJ whole genome shotgun (WGS) entry which is preliminary data.</text>
</comment>
<reference evidence="3" key="1">
    <citation type="submission" date="2023-02" db="EMBL/GenBank/DDBJ databases">
        <title>Georgenia sp.10Sc9-8, isolated from a soil sample collected from the Taklamakan desert.</title>
        <authorList>
            <person name="Liu S."/>
        </authorList>
    </citation>
    <scope>NUCLEOTIDE SEQUENCE</scope>
    <source>
        <strain evidence="3">10Sc9-8</strain>
    </source>
</reference>
<sequence>MDDKRIALTVTAVLAASSLAACTSNEDGAASPSPSSSVTDSETKRVRVTASFDLAIENCYAESAGDSSTSPKPEVTIRDVDSTVIAMSEARIASEEEAGTDRCVVGTVIAGVPVQTFYQIELDGPEGETHSKVVEDDGSDPMHVQFLLN</sequence>
<feature type="chain" id="PRO_5045525960" description="Lipoprotein" evidence="2">
    <location>
        <begin position="21"/>
        <end position="149"/>
    </location>
</feature>